<reference evidence="1" key="1">
    <citation type="submission" date="2021-01" db="EMBL/GenBank/DDBJ databases">
        <authorList>
            <person name="Corre E."/>
            <person name="Pelletier E."/>
            <person name="Niang G."/>
            <person name="Scheremetjew M."/>
            <person name="Finn R."/>
            <person name="Kale V."/>
            <person name="Holt S."/>
            <person name="Cochrane G."/>
            <person name="Meng A."/>
            <person name="Brown T."/>
            <person name="Cohen L."/>
        </authorList>
    </citation>
    <scope>NUCLEOTIDE SEQUENCE</scope>
    <source>
        <strain evidence="1">CCMP127</strain>
    </source>
</reference>
<name>A0A7S3LCT6_9STRA</name>
<evidence type="ECO:0000313" key="1">
    <source>
        <dbReference type="EMBL" id="CAE0418431.1"/>
    </source>
</evidence>
<gene>
    <name evidence="1" type="ORF">ACOF00016_LOCUS15307</name>
</gene>
<proteinExistence type="predicted"/>
<organism evidence="1">
    <name type="scientific">Amphora coffeiformis</name>
    <dbReference type="NCBI Taxonomy" id="265554"/>
    <lineage>
        <taxon>Eukaryota</taxon>
        <taxon>Sar</taxon>
        <taxon>Stramenopiles</taxon>
        <taxon>Ochrophyta</taxon>
        <taxon>Bacillariophyta</taxon>
        <taxon>Bacillariophyceae</taxon>
        <taxon>Bacillariophycidae</taxon>
        <taxon>Thalassiophysales</taxon>
        <taxon>Catenulaceae</taxon>
        <taxon>Amphora</taxon>
    </lineage>
</organism>
<sequence>MVLKTTKRGIIFREGDGDPATVLVSRHEVSASDDVKIIGYAIPTSQQEEQRSSHGVEKSNKVVRIVEQNNIYWESCLAMDEEEKDVSTRWYSKAELKTMRSNRSHLIQDIIKADIASQKRVTYQTCLIKAFYDCCQAKSLSSGAFDRLSKVLQLCHYRVGMESMAVPVVAKRCRVHRSELQRSIKSIQLLREATESHKLEECLRLVSERYSQPSRLYARLIARAHAAEISPTVP</sequence>
<accession>A0A7S3LCT6</accession>
<dbReference type="EMBL" id="HBIM01020422">
    <property type="protein sequence ID" value="CAE0418431.1"/>
    <property type="molecule type" value="Transcribed_RNA"/>
</dbReference>
<dbReference type="AlphaFoldDB" id="A0A7S3LCT6"/>
<protein>
    <submittedName>
        <fullName evidence="1">Uncharacterized protein</fullName>
    </submittedName>
</protein>